<protein>
    <submittedName>
        <fullName evidence="2">Uncharacterized protein</fullName>
    </submittedName>
</protein>
<dbReference type="Proteomes" id="UP000734271">
    <property type="component" value="Unassembled WGS sequence"/>
</dbReference>
<accession>A0ABS7SZA0</accession>
<dbReference type="EMBL" id="JAIPME010000002">
    <property type="protein sequence ID" value="MBZ2386865.1"/>
    <property type="molecule type" value="Genomic_DNA"/>
</dbReference>
<evidence type="ECO:0000256" key="1">
    <source>
        <dbReference type="SAM" id="Phobius"/>
    </source>
</evidence>
<comment type="caution">
    <text evidence="2">The sequence shown here is derived from an EMBL/GenBank/DDBJ whole genome shotgun (WGS) entry which is preliminary data.</text>
</comment>
<reference evidence="2 3" key="1">
    <citation type="submission" date="2021-08" db="EMBL/GenBank/DDBJ databases">
        <title>FDA dAtabase for Regulatory Grade micrObial Sequences (FDA-ARGOS): Supporting development and validation of Infectious Disease Dx tests.</title>
        <authorList>
            <person name="Sproer C."/>
            <person name="Gronow S."/>
            <person name="Severitt S."/>
            <person name="Schroder I."/>
            <person name="Tallon L."/>
            <person name="Sadzewicz L."/>
            <person name="Zhao X."/>
            <person name="Boylan J."/>
            <person name="Ott S."/>
            <person name="Bowen H."/>
            <person name="Vavikolanu K."/>
            <person name="Hazen T."/>
            <person name="Aluvathingal J."/>
            <person name="Nadendla S."/>
            <person name="Lowell S."/>
            <person name="Myers T."/>
            <person name="Yan Y."/>
            <person name="Sichtig H."/>
        </authorList>
    </citation>
    <scope>NUCLEOTIDE SEQUENCE [LARGE SCALE GENOMIC DNA]</scope>
    <source>
        <strain evidence="2 3">FDAARGOS_1460</strain>
    </source>
</reference>
<keyword evidence="3" id="KW-1185">Reference proteome</keyword>
<feature type="transmembrane region" description="Helical" evidence="1">
    <location>
        <begin position="51"/>
        <end position="72"/>
    </location>
</feature>
<keyword evidence="1" id="KW-0812">Transmembrane</keyword>
<evidence type="ECO:0000313" key="3">
    <source>
        <dbReference type="Proteomes" id="UP000734271"/>
    </source>
</evidence>
<keyword evidence="1" id="KW-1133">Transmembrane helix</keyword>
<dbReference type="RefSeq" id="WP_223419398.1">
    <property type="nucleotide sequence ID" value="NZ_JAIPME010000002.1"/>
</dbReference>
<evidence type="ECO:0000313" key="2">
    <source>
        <dbReference type="EMBL" id="MBZ2386865.1"/>
    </source>
</evidence>
<organism evidence="2 3">
    <name type="scientific">Anaerococcus murdochii</name>
    <dbReference type="NCBI Taxonomy" id="411577"/>
    <lineage>
        <taxon>Bacteria</taxon>
        <taxon>Bacillati</taxon>
        <taxon>Bacillota</taxon>
        <taxon>Tissierellia</taxon>
        <taxon>Tissierellales</taxon>
        <taxon>Peptoniphilaceae</taxon>
        <taxon>Anaerococcus</taxon>
    </lineage>
</organism>
<name>A0ABS7SZA0_9FIRM</name>
<keyword evidence="1" id="KW-0472">Membrane</keyword>
<proteinExistence type="predicted"/>
<gene>
    <name evidence="2" type="ORF">K8P03_06175</name>
</gene>
<sequence>MGFLNEIRSFFTDHILIFNLLAVIIISFLISKTYDKALVKIRSDKSSRNKIIIYEILECLFIFVTYSLLIAGFTNRRLPNLKEFAFMVLVSLCLDRARIKGKHK</sequence>
<feature type="transmembrane region" description="Helical" evidence="1">
    <location>
        <begin position="12"/>
        <end position="30"/>
    </location>
</feature>